<feature type="transmembrane region" description="Helical" evidence="1">
    <location>
        <begin position="60"/>
        <end position="82"/>
    </location>
</feature>
<dbReference type="Proteomes" id="UP000638732">
    <property type="component" value="Unassembled WGS sequence"/>
</dbReference>
<evidence type="ECO:0000256" key="1">
    <source>
        <dbReference type="SAM" id="Phobius"/>
    </source>
</evidence>
<evidence type="ECO:0000313" key="2">
    <source>
        <dbReference type="EMBL" id="NCD69339.1"/>
    </source>
</evidence>
<protein>
    <submittedName>
        <fullName evidence="2">Uncharacterized protein</fullName>
    </submittedName>
</protein>
<feature type="transmembrane region" description="Helical" evidence="1">
    <location>
        <begin position="89"/>
        <end position="108"/>
    </location>
</feature>
<dbReference type="AlphaFoldDB" id="A0A966DU55"/>
<keyword evidence="3" id="KW-1185">Reference proteome</keyword>
<proteinExistence type="predicted"/>
<dbReference type="RefSeq" id="WP_166585318.1">
    <property type="nucleotide sequence ID" value="NZ_WWEO01000041.1"/>
</dbReference>
<evidence type="ECO:0000313" key="3">
    <source>
        <dbReference type="Proteomes" id="UP000638732"/>
    </source>
</evidence>
<feature type="transmembrane region" description="Helical" evidence="1">
    <location>
        <begin position="120"/>
        <end position="141"/>
    </location>
</feature>
<keyword evidence="1" id="KW-0812">Transmembrane</keyword>
<reference evidence="2" key="2">
    <citation type="submission" date="2020-10" db="EMBL/GenBank/DDBJ databases">
        <title>Mucilaginibacter sp. nov., isolated from soil.</title>
        <authorList>
            <person name="Jeon C.O."/>
        </authorList>
    </citation>
    <scope>NUCLEOTIDE SEQUENCE</scope>
    <source>
        <strain evidence="2">R11</strain>
    </source>
</reference>
<feature type="transmembrane region" description="Helical" evidence="1">
    <location>
        <begin position="153"/>
        <end position="176"/>
    </location>
</feature>
<feature type="transmembrane region" description="Helical" evidence="1">
    <location>
        <begin position="32"/>
        <end position="54"/>
    </location>
</feature>
<comment type="caution">
    <text evidence="2">The sequence shown here is derived from an EMBL/GenBank/DDBJ whole genome shotgun (WGS) entry which is preliminary data.</text>
</comment>
<dbReference type="EMBL" id="WWEO01000041">
    <property type="protein sequence ID" value="NCD69339.1"/>
    <property type="molecule type" value="Genomic_DNA"/>
</dbReference>
<gene>
    <name evidence="2" type="ORF">GSY63_08215</name>
</gene>
<reference evidence="2" key="1">
    <citation type="submission" date="2020-01" db="EMBL/GenBank/DDBJ databases">
        <authorList>
            <person name="Seo Y.L."/>
        </authorList>
    </citation>
    <scope>NUCLEOTIDE SEQUENCE</scope>
    <source>
        <strain evidence="2">R11</strain>
    </source>
</reference>
<name>A0A966DU55_9SPHI</name>
<sequence>MKSLYYIALALILLDSILGLSLLFAKRLDTKLYPIALAATVSIIEELIGEYFSVKNKNGLFTGFIFNPLEYACFAWFFYINVDFKVIKALIKVSIVIFLAFVSGYLYFFLKLKPLAAKTILDYVVATKSFWIVIWSIAYIFNIFNQITHYKKLNVYTLMVAGALLFYYSFSIIYFLSELYLINYSERHHISLSVMLNPQNAQMYASKQWTAVRPLLFLTNILLYLCIFVALVKSVVVPKKHIKASV</sequence>
<accession>A0A966DU55</accession>
<keyword evidence="1" id="KW-1133">Transmembrane helix</keyword>
<feature type="transmembrane region" description="Helical" evidence="1">
    <location>
        <begin position="215"/>
        <end position="236"/>
    </location>
</feature>
<keyword evidence="1" id="KW-0472">Membrane</keyword>
<organism evidence="2 3">
    <name type="scientific">Mucilaginibacter agri</name>
    <dbReference type="NCBI Taxonomy" id="2695265"/>
    <lineage>
        <taxon>Bacteria</taxon>
        <taxon>Pseudomonadati</taxon>
        <taxon>Bacteroidota</taxon>
        <taxon>Sphingobacteriia</taxon>
        <taxon>Sphingobacteriales</taxon>
        <taxon>Sphingobacteriaceae</taxon>
        <taxon>Mucilaginibacter</taxon>
    </lineage>
</organism>
<feature type="transmembrane region" description="Helical" evidence="1">
    <location>
        <begin position="6"/>
        <end position="25"/>
    </location>
</feature>